<accession>A0ACA9KKX5</accession>
<organism evidence="1 2">
    <name type="scientific">Scutellospora calospora</name>
    <dbReference type="NCBI Taxonomy" id="85575"/>
    <lineage>
        <taxon>Eukaryota</taxon>
        <taxon>Fungi</taxon>
        <taxon>Fungi incertae sedis</taxon>
        <taxon>Mucoromycota</taxon>
        <taxon>Glomeromycotina</taxon>
        <taxon>Glomeromycetes</taxon>
        <taxon>Diversisporales</taxon>
        <taxon>Gigasporaceae</taxon>
        <taxon>Scutellospora</taxon>
    </lineage>
</organism>
<feature type="non-terminal residue" evidence="1">
    <location>
        <position position="1"/>
    </location>
</feature>
<protein>
    <submittedName>
        <fullName evidence="1">11106_t:CDS:1</fullName>
    </submittedName>
</protein>
<name>A0ACA9KKX5_9GLOM</name>
<gene>
    <name evidence="1" type="ORF">SCALOS_LOCUS2236</name>
</gene>
<reference evidence="1" key="1">
    <citation type="submission" date="2021-06" db="EMBL/GenBank/DDBJ databases">
        <authorList>
            <person name="Kallberg Y."/>
            <person name="Tangrot J."/>
            <person name="Rosling A."/>
        </authorList>
    </citation>
    <scope>NUCLEOTIDE SEQUENCE</scope>
    <source>
        <strain evidence="1">AU212A</strain>
    </source>
</reference>
<dbReference type="EMBL" id="CAJVPM010001902">
    <property type="protein sequence ID" value="CAG8476235.1"/>
    <property type="molecule type" value="Genomic_DNA"/>
</dbReference>
<sequence length="48" mass="5426">IDSTVHPDTGEPIFLPFRMSHFVLTNLVVVAGMLMPNTSVIFVQMFLY</sequence>
<dbReference type="Proteomes" id="UP000789860">
    <property type="component" value="Unassembled WGS sequence"/>
</dbReference>
<proteinExistence type="predicted"/>
<keyword evidence="2" id="KW-1185">Reference proteome</keyword>
<evidence type="ECO:0000313" key="1">
    <source>
        <dbReference type="EMBL" id="CAG8476235.1"/>
    </source>
</evidence>
<evidence type="ECO:0000313" key="2">
    <source>
        <dbReference type="Proteomes" id="UP000789860"/>
    </source>
</evidence>
<comment type="caution">
    <text evidence="1">The sequence shown here is derived from an EMBL/GenBank/DDBJ whole genome shotgun (WGS) entry which is preliminary data.</text>
</comment>